<keyword evidence="2" id="KW-1185">Reference proteome</keyword>
<evidence type="ECO:0000313" key="1">
    <source>
        <dbReference type="EMBL" id="MCB2409340.1"/>
    </source>
</evidence>
<dbReference type="RefSeq" id="WP_226176964.1">
    <property type="nucleotide sequence ID" value="NZ_JAJADR010000004.1"/>
</dbReference>
<reference evidence="1" key="1">
    <citation type="submission" date="2021-10" db="EMBL/GenBank/DDBJ databases">
        <authorList>
            <person name="Dean J.D."/>
            <person name="Kim M.K."/>
            <person name="Newey C.N."/>
            <person name="Stoker T.S."/>
            <person name="Thompson D.W."/>
            <person name="Grose J.H."/>
        </authorList>
    </citation>
    <scope>NUCLEOTIDE SEQUENCE</scope>
    <source>
        <strain evidence="1">BT178</strain>
    </source>
</reference>
<organism evidence="1 2">
    <name type="scientific">Hymenobacter lucidus</name>
    <dbReference type="NCBI Taxonomy" id="2880930"/>
    <lineage>
        <taxon>Bacteria</taxon>
        <taxon>Pseudomonadati</taxon>
        <taxon>Bacteroidota</taxon>
        <taxon>Cytophagia</taxon>
        <taxon>Cytophagales</taxon>
        <taxon>Hymenobacteraceae</taxon>
        <taxon>Hymenobacter</taxon>
    </lineage>
</organism>
<proteinExistence type="predicted"/>
<dbReference type="Proteomes" id="UP001165296">
    <property type="component" value="Unassembled WGS sequence"/>
</dbReference>
<protein>
    <submittedName>
        <fullName evidence="1">Uncharacterized protein</fullName>
    </submittedName>
</protein>
<comment type="caution">
    <text evidence="1">The sequence shown here is derived from an EMBL/GenBank/DDBJ whole genome shotgun (WGS) entry which is preliminary data.</text>
</comment>
<sequence length="170" mass="19551">MNKPDSLFLHHDQGLRLLRWQWHGSMSSEQFRTAFYYLLEISDKQKIRRWLVDTTTMPVVGIDEQTWLSETWLPRFAKLQVTDVAIILPANMHNQLVIETVLADGQRYECGEIQFFSDITSSLDWLTNSSGRGPELELEWQQQYAGEVKKSNTVSGLGGRTIVGGFSHTF</sequence>
<name>A0ABS8AT13_9BACT</name>
<dbReference type="EMBL" id="JAJADR010000004">
    <property type="protein sequence ID" value="MCB2409340.1"/>
    <property type="molecule type" value="Genomic_DNA"/>
</dbReference>
<evidence type="ECO:0000313" key="2">
    <source>
        <dbReference type="Proteomes" id="UP001165296"/>
    </source>
</evidence>
<gene>
    <name evidence="1" type="ORF">LGH74_15210</name>
</gene>
<accession>A0ABS8AT13</accession>